<dbReference type="EMBL" id="DRNO01000004">
    <property type="protein sequence ID" value="HFC03239.1"/>
    <property type="molecule type" value="Genomic_DNA"/>
</dbReference>
<dbReference type="Pfam" id="PF01535">
    <property type="entry name" value="PPR"/>
    <property type="match status" value="1"/>
</dbReference>
<sequence length="419" mass="48994">MSLLSCGILMAGKAGSALEEDRLIVEAIFQDENHRFDRAEEIFVKLYRLTDRSEYLVQAAKEAMMPGGRPEEVVSLLKEWIDRHEAETHDTRPVRMLVALYAKSGRLDLAEPLADRWLAGSDRVADLKLAATLKSDLGKYREAVELLKKAYAKSSDDRILLEEVSLLEKQLKDQKEAIRLLETHLRLKPDAPVAIYFKLIELYAKENRLDKVLELYKKLYEKDPQKYFLQKIVKLSLFTRDLDGLIALLEKHSRGNEELLYRLYKEKKRFDKAIELAHRRYEETGKPRWLAEEAILRYEAARAEKKVTPQVLKTFRRLFDQALKKGLDDSLYLNYYGYTLIDHDLDLERGIALVRRALKQQPDNSYYLDSLAWGLYKLGRCEQAYRVMEKVIADEGLQEPEIKMHWESIRKCMEKDKAF</sequence>
<dbReference type="GO" id="GO:0016192">
    <property type="term" value="P:vesicle-mediated transport"/>
    <property type="evidence" value="ECO:0007669"/>
    <property type="project" value="InterPro"/>
</dbReference>
<evidence type="ECO:0000313" key="4">
    <source>
        <dbReference type="EMBL" id="HFC03239.1"/>
    </source>
</evidence>
<dbReference type="Pfam" id="PF13432">
    <property type="entry name" value="TPR_16"/>
    <property type="match status" value="1"/>
</dbReference>
<dbReference type="InterPro" id="IPR019734">
    <property type="entry name" value="TPR_rpt"/>
</dbReference>
<evidence type="ECO:0000256" key="2">
    <source>
        <dbReference type="ARBA" id="ARBA00022803"/>
    </source>
</evidence>
<dbReference type="SUPFAM" id="SSF48452">
    <property type="entry name" value="TPR-like"/>
    <property type="match status" value="2"/>
</dbReference>
<protein>
    <submittedName>
        <fullName evidence="4">Tetratricopeptide repeat protein</fullName>
    </submittedName>
</protein>
<dbReference type="Proteomes" id="UP000885722">
    <property type="component" value="Unassembled WGS sequence"/>
</dbReference>
<dbReference type="AlphaFoldDB" id="A0A7V2WLJ1"/>
<reference evidence="4" key="1">
    <citation type="journal article" date="2020" name="mSystems">
        <title>Genome- and Community-Level Interaction Insights into Carbon Utilization and Element Cycling Functions of Hydrothermarchaeota in Hydrothermal Sediment.</title>
        <authorList>
            <person name="Zhou Z."/>
            <person name="Liu Y."/>
            <person name="Xu W."/>
            <person name="Pan J."/>
            <person name="Luo Z.H."/>
            <person name="Li M."/>
        </authorList>
    </citation>
    <scope>NUCLEOTIDE SEQUENCE [LARGE SCALE GENOMIC DNA]</scope>
    <source>
        <strain evidence="4">HyVt-513</strain>
    </source>
</reference>
<proteinExistence type="predicted"/>
<dbReference type="PROSITE" id="PS50005">
    <property type="entry name" value="TPR"/>
    <property type="match status" value="1"/>
</dbReference>
<evidence type="ECO:0000256" key="1">
    <source>
        <dbReference type="ARBA" id="ARBA00022737"/>
    </source>
</evidence>
<comment type="caution">
    <text evidence="4">The sequence shown here is derived from an EMBL/GenBank/DDBJ whole genome shotgun (WGS) entry which is preliminary data.</text>
</comment>
<accession>A0A7V2WLJ1</accession>
<keyword evidence="2 3" id="KW-0802">TPR repeat</keyword>
<dbReference type="PROSITE" id="PS50236">
    <property type="entry name" value="CHCR"/>
    <property type="match status" value="1"/>
</dbReference>
<dbReference type="InterPro" id="IPR000547">
    <property type="entry name" value="Clathrin_H-chain/VPS_repeat"/>
</dbReference>
<dbReference type="InterPro" id="IPR051685">
    <property type="entry name" value="Ycf3/AcsC/BcsC/TPR_MFPF"/>
</dbReference>
<feature type="repeat" description="TPR" evidence="3">
    <location>
        <begin position="193"/>
        <end position="226"/>
    </location>
</feature>
<gene>
    <name evidence="4" type="ORF">ENJ74_00055</name>
</gene>
<name>A0A7V2WLJ1_9BACT</name>
<keyword evidence="1" id="KW-0677">Repeat</keyword>
<organism evidence="4">
    <name type="scientific">Nitratifractor salsuginis</name>
    <dbReference type="NCBI Taxonomy" id="269261"/>
    <lineage>
        <taxon>Bacteria</taxon>
        <taxon>Pseudomonadati</taxon>
        <taxon>Campylobacterota</taxon>
        <taxon>Epsilonproteobacteria</taxon>
        <taxon>Campylobacterales</taxon>
        <taxon>Sulfurovaceae</taxon>
        <taxon>Nitratifractor</taxon>
    </lineage>
</organism>
<dbReference type="GO" id="GO:0006886">
    <property type="term" value="P:intracellular protein transport"/>
    <property type="evidence" value="ECO:0007669"/>
    <property type="project" value="InterPro"/>
</dbReference>
<dbReference type="PANTHER" id="PTHR44943:SF8">
    <property type="entry name" value="TPR REPEAT-CONTAINING PROTEIN MJ0263"/>
    <property type="match status" value="1"/>
</dbReference>
<dbReference type="Gene3D" id="1.25.40.10">
    <property type="entry name" value="Tetratricopeptide repeat domain"/>
    <property type="match status" value="2"/>
</dbReference>
<dbReference type="PANTHER" id="PTHR44943">
    <property type="entry name" value="CELLULOSE SYNTHASE OPERON PROTEIN C"/>
    <property type="match status" value="1"/>
</dbReference>
<dbReference type="InterPro" id="IPR002885">
    <property type="entry name" value="PPR_rpt"/>
</dbReference>
<evidence type="ECO:0000256" key="3">
    <source>
        <dbReference type="PROSITE-ProRule" id="PRU00339"/>
    </source>
</evidence>
<dbReference type="InterPro" id="IPR011990">
    <property type="entry name" value="TPR-like_helical_dom_sf"/>
</dbReference>